<dbReference type="EMBL" id="JAAGAX010000013">
    <property type="protein sequence ID" value="KAF2296009.1"/>
    <property type="molecule type" value="Genomic_DNA"/>
</dbReference>
<protein>
    <submittedName>
        <fullName evidence="1">Uncharacterized protein</fullName>
    </submittedName>
</protein>
<sequence>MENPQPNQISNYSLDGEVQYLFTKTLSRDDMLGLNLNKDSNDYFRGLPNPLLNQIAKSGLEIEIYTPNCKNWVMMRVGDKIDCWSLYHANVGPQGILSLLIQKATQVRVENIDDDATMSS</sequence>
<comment type="caution">
    <text evidence="1">The sequence shown here is derived from an EMBL/GenBank/DDBJ whole genome shotgun (WGS) entry which is preliminary data.</text>
</comment>
<accession>A0A6A6L3Q1</accession>
<evidence type="ECO:0000313" key="3">
    <source>
        <dbReference type="Proteomes" id="UP000467840"/>
    </source>
</evidence>
<dbReference type="AlphaFoldDB" id="A0A6A6L3Q1"/>
<reference evidence="1 3" key="1">
    <citation type="journal article" date="2020" name="Mol. Plant">
        <title>The Chromosome-Based Rubber Tree Genome Provides New Insights into Spurge Genome Evolution and Rubber Biosynthesis.</title>
        <authorList>
            <person name="Liu J."/>
            <person name="Shi C."/>
            <person name="Shi C.C."/>
            <person name="Li W."/>
            <person name="Zhang Q.J."/>
            <person name="Zhang Y."/>
            <person name="Li K."/>
            <person name="Lu H.F."/>
            <person name="Shi C."/>
            <person name="Zhu S.T."/>
            <person name="Xiao Z.Y."/>
            <person name="Nan H."/>
            <person name="Yue Y."/>
            <person name="Zhu X.G."/>
            <person name="Wu Y."/>
            <person name="Hong X.N."/>
            <person name="Fan G.Y."/>
            <person name="Tong Y."/>
            <person name="Zhang D."/>
            <person name="Mao C.L."/>
            <person name="Liu Y.L."/>
            <person name="Hao S.J."/>
            <person name="Liu W.Q."/>
            <person name="Lv M.Q."/>
            <person name="Zhang H.B."/>
            <person name="Liu Y."/>
            <person name="Hu-Tang G.R."/>
            <person name="Wang J.P."/>
            <person name="Wang J.H."/>
            <person name="Sun Y.H."/>
            <person name="Ni S.B."/>
            <person name="Chen W.B."/>
            <person name="Zhang X.C."/>
            <person name="Jiao Y.N."/>
            <person name="Eichler E.E."/>
            <person name="Li G.H."/>
            <person name="Liu X."/>
            <person name="Gao L.Z."/>
        </authorList>
    </citation>
    <scope>NUCLEOTIDE SEQUENCE [LARGE SCALE GENOMIC DNA]</scope>
    <source>
        <strain evidence="3">cv. GT1</strain>
        <tissue evidence="1">Leaf</tissue>
    </source>
</reference>
<dbReference type="Proteomes" id="UP000467840">
    <property type="component" value="Chromosome 7"/>
</dbReference>
<gene>
    <name evidence="1" type="ORF">GH714_035621</name>
    <name evidence="2" type="ORF">GH714_035653</name>
</gene>
<evidence type="ECO:0000313" key="1">
    <source>
        <dbReference type="EMBL" id="KAF2296000.1"/>
    </source>
</evidence>
<keyword evidence="3" id="KW-1185">Reference proteome</keyword>
<organism evidence="1 3">
    <name type="scientific">Hevea brasiliensis</name>
    <name type="common">Para rubber tree</name>
    <name type="synonym">Siphonia brasiliensis</name>
    <dbReference type="NCBI Taxonomy" id="3981"/>
    <lineage>
        <taxon>Eukaryota</taxon>
        <taxon>Viridiplantae</taxon>
        <taxon>Streptophyta</taxon>
        <taxon>Embryophyta</taxon>
        <taxon>Tracheophyta</taxon>
        <taxon>Spermatophyta</taxon>
        <taxon>Magnoliopsida</taxon>
        <taxon>eudicotyledons</taxon>
        <taxon>Gunneridae</taxon>
        <taxon>Pentapetalae</taxon>
        <taxon>rosids</taxon>
        <taxon>fabids</taxon>
        <taxon>Malpighiales</taxon>
        <taxon>Euphorbiaceae</taxon>
        <taxon>Crotonoideae</taxon>
        <taxon>Micrandreae</taxon>
        <taxon>Hevea</taxon>
    </lineage>
</organism>
<name>A0A6A6L3Q1_HEVBR</name>
<evidence type="ECO:0000313" key="2">
    <source>
        <dbReference type="EMBL" id="KAF2296009.1"/>
    </source>
</evidence>
<proteinExistence type="predicted"/>
<dbReference type="EMBL" id="JAAGAX010000013">
    <property type="protein sequence ID" value="KAF2296000.1"/>
    <property type="molecule type" value="Genomic_DNA"/>
</dbReference>